<gene>
    <name evidence="2" type="ORF">JCGZ_22987</name>
</gene>
<organism evidence="2 3">
    <name type="scientific">Jatropha curcas</name>
    <name type="common">Barbados nut</name>
    <dbReference type="NCBI Taxonomy" id="180498"/>
    <lineage>
        <taxon>Eukaryota</taxon>
        <taxon>Viridiplantae</taxon>
        <taxon>Streptophyta</taxon>
        <taxon>Embryophyta</taxon>
        <taxon>Tracheophyta</taxon>
        <taxon>Spermatophyta</taxon>
        <taxon>Magnoliopsida</taxon>
        <taxon>eudicotyledons</taxon>
        <taxon>Gunneridae</taxon>
        <taxon>Pentapetalae</taxon>
        <taxon>rosids</taxon>
        <taxon>fabids</taxon>
        <taxon>Malpighiales</taxon>
        <taxon>Euphorbiaceae</taxon>
        <taxon>Crotonoideae</taxon>
        <taxon>Jatropheae</taxon>
        <taxon>Jatropha</taxon>
    </lineage>
</organism>
<feature type="transmembrane region" description="Helical" evidence="1">
    <location>
        <begin position="57"/>
        <end position="76"/>
    </location>
</feature>
<keyword evidence="3" id="KW-1185">Reference proteome</keyword>
<evidence type="ECO:0000313" key="2">
    <source>
        <dbReference type="EMBL" id="KDP25916.1"/>
    </source>
</evidence>
<proteinExistence type="predicted"/>
<keyword evidence="1" id="KW-0472">Membrane</keyword>
<keyword evidence="1" id="KW-1133">Transmembrane helix</keyword>
<dbReference type="Proteomes" id="UP000027138">
    <property type="component" value="Unassembled WGS sequence"/>
</dbReference>
<accession>A0A067JPL9</accession>
<name>A0A067JPL9_JATCU</name>
<keyword evidence="1" id="KW-0812">Transmembrane</keyword>
<protein>
    <recommendedName>
        <fullName evidence="4">Aminotransferase-like plant mobile domain-containing protein</fullName>
    </recommendedName>
</protein>
<sequence length="134" mass="14859">MTIMLIDFAAITGLPFGGRSVVFDDRMRIMDRPGLRTSLRAAIGDAPGVGGGDRRDVVARAYLFYLLLTILFMNYGNDANLALLPPLQDLDASRQFNREAATLSYLYYGMDLCVRGGHLKVGCKRAIEIWACEH</sequence>
<evidence type="ECO:0000256" key="1">
    <source>
        <dbReference type="SAM" id="Phobius"/>
    </source>
</evidence>
<evidence type="ECO:0000313" key="3">
    <source>
        <dbReference type="Proteomes" id="UP000027138"/>
    </source>
</evidence>
<dbReference type="AlphaFoldDB" id="A0A067JPL9"/>
<dbReference type="EMBL" id="KK914963">
    <property type="protein sequence ID" value="KDP25916.1"/>
    <property type="molecule type" value="Genomic_DNA"/>
</dbReference>
<evidence type="ECO:0008006" key="4">
    <source>
        <dbReference type="Google" id="ProtNLM"/>
    </source>
</evidence>
<reference evidence="2 3" key="1">
    <citation type="journal article" date="2014" name="PLoS ONE">
        <title>Global Analysis of Gene Expression Profiles in Physic Nut (Jatropha curcas L.) Seedlings Exposed to Salt Stress.</title>
        <authorList>
            <person name="Zhang L."/>
            <person name="Zhang C."/>
            <person name="Wu P."/>
            <person name="Chen Y."/>
            <person name="Li M."/>
            <person name="Jiang H."/>
            <person name="Wu G."/>
        </authorList>
    </citation>
    <scope>NUCLEOTIDE SEQUENCE [LARGE SCALE GENOMIC DNA]</scope>
    <source>
        <strain evidence="3">cv. GZQX0401</strain>
        <tissue evidence="2">Young leaves</tissue>
    </source>
</reference>